<dbReference type="InterPro" id="IPR037140">
    <property type="entry name" value="VHL_beta_dom_sf"/>
</dbReference>
<dbReference type="PANTHER" id="PTHR13723">
    <property type="entry name" value="ADAMTS A DISINTEGRIN AND METALLOPROTEASE WITH THROMBOSPONDIN MOTIFS PROTEASE"/>
    <property type="match status" value="1"/>
</dbReference>
<feature type="binding site" evidence="15">
    <location>
        <position position="636"/>
    </location>
    <ligand>
        <name>Zn(2+)</name>
        <dbReference type="ChEBI" id="CHEBI:29105"/>
        <note>catalytic</note>
    </ligand>
</feature>
<evidence type="ECO:0000256" key="11">
    <source>
        <dbReference type="ARBA" id="ARBA00023049"/>
    </source>
</evidence>
<dbReference type="EC" id="3.4.24.14" evidence="20"/>
<dbReference type="SUPFAM" id="SSF82895">
    <property type="entry name" value="TSP-1 type 1 repeat"/>
    <property type="match status" value="4"/>
</dbReference>
<dbReference type="InterPro" id="IPR036208">
    <property type="entry name" value="VHL_sf"/>
</dbReference>
<dbReference type="InterPro" id="IPR006586">
    <property type="entry name" value="ADAM_Cys-rich"/>
</dbReference>
<dbReference type="PROSITE" id="PS50215">
    <property type="entry name" value="ADAM_MEPRO"/>
    <property type="match status" value="1"/>
</dbReference>
<dbReference type="InterPro" id="IPR036383">
    <property type="entry name" value="TSP1_rpt_sf"/>
</dbReference>
<dbReference type="Pfam" id="PF01562">
    <property type="entry name" value="Pep_M12B_propep"/>
    <property type="match status" value="1"/>
</dbReference>
<keyword evidence="5" id="KW-0165">Cleavage on pair of basic residues</keyword>
<dbReference type="GO" id="GO:0016020">
    <property type="term" value="C:membrane"/>
    <property type="evidence" value="ECO:0007669"/>
    <property type="project" value="InterPro"/>
</dbReference>
<comment type="subcellular location">
    <subcellularLocation>
        <location evidence="1">Secreted</location>
        <location evidence="1">Extracellular space</location>
        <location evidence="1">Extracellular matrix</location>
    </subcellularLocation>
</comment>
<dbReference type="PANTHER" id="PTHR13723:SF281">
    <property type="entry name" value="PAPILIN"/>
    <property type="match status" value="1"/>
</dbReference>
<dbReference type="Gene3D" id="3.40.1620.60">
    <property type="match status" value="1"/>
</dbReference>
<accession>A0A9W9YC72</accession>
<dbReference type="InterPro" id="IPR000884">
    <property type="entry name" value="TSP1_rpt"/>
</dbReference>
<evidence type="ECO:0000313" key="21">
    <source>
        <dbReference type="Proteomes" id="UP001163046"/>
    </source>
</evidence>
<dbReference type="OrthoDB" id="5855429at2759"/>
<keyword evidence="2" id="KW-0964">Secreted</keyword>
<dbReference type="SUPFAM" id="SSF49468">
    <property type="entry name" value="VHL"/>
    <property type="match status" value="2"/>
</dbReference>
<feature type="binding site" evidence="15">
    <location>
        <position position="626"/>
    </location>
    <ligand>
        <name>Zn(2+)</name>
        <dbReference type="ChEBI" id="CHEBI:29105"/>
        <note>catalytic</note>
    </ligand>
</feature>
<dbReference type="PROSITE" id="PS50060">
    <property type="entry name" value="MAM_2"/>
    <property type="match status" value="2"/>
</dbReference>
<feature type="signal peptide" evidence="17">
    <location>
        <begin position="1"/>
        <end position="19"/>
    </location>
</feature>
<evidence type="ECO:0000256" key="16">
    <source>
        <dbReference type="SAM" id="MobiDB-lite"/>
    </source>
</evidence>
<name>A0A9W9YC72_9CNID</name>
<dbReference type="InterPro" id="IPR002870">
    <property type="entry name" value="Peptidase_M12B_N"/>
</dbReference>
<feature type="region of interest" description="Disordered" evidence="16">
    <location>
        <begin position="1626"/>
        <end position="1656"/>
    </location>
</feature>
<dbReference type="InterPro" id="IPR024053">
    <property type="entry name" value="VHL_beta_dom"/>
</dbReference>
<evidence type="ECO:0000256" key="10">
    <source>
        <dbReference type="ARBA" id="ARBA00022833"/>
    </source>
</evidence>
<evidence type="ECO:0000256" key="9">
    <source>
        <dbReference type="ARBA" id="ARBA00022801"/>
    </source>
</evidence>
<feature type="active site" evidence="15">
    <location>
        <position position="627"/>
    </location>
</feature>
<dbReference type="GO" id="GO:0006508">
    <property type="term" value="P:proteolysis"/>
    <property type="evidence" value="ECO:0007669"/>
    <property type="project" value="UniProtKB-KW"/>
</dbReference>
<gene>
    <name evidence="20" type="primary">ADAMTS14_2</name>
    <name evidence="20" type="ORF">OS493_017092</name>
</gene>
<dbReference type="InterPro" id="IPR024079">
    <property type="entry name" value="MetalloPept_cat_dom_sf"/>
</dbReference>
<evidence type="ECO:0000259" key="18">
    <source>
        <dbReference type="PROSITE" id="PS50060"/>
    </source>
</evidence>
<dbReference type="Pfam" id="PF19030">
    <property type="entry name" value="TSP1_ADAMTS"/>
    <property type="match status" value="3"/>
</dbReference>
<dbReference type="Gene3D" id="3.40.390.10">
    <property type="entry name" value="Collagenase (Catalytic Domain)"/>
    <property type="match status" value="1"/>
</dbReference>
<protein>
    <submittedName>
        <fullName evidence="20">A disintegrin and metalloproteinase with thrombospondin motif 14</fullName>
        <ecNumber evidence="20">3.4.24.14</ecNumber>
    </submittedName>
</protein>
<evidence type="ECO:0000256" key="4">
    <source>
        <dbReference type="ARBA" id="ARBA00022670"/>
    </source>
</evidence>
<dbReference type="InterPro" id="IPR013320">
    <property type="entry name" value="ConA-like_dom_sf"/>
</dbReference>
<feature type="chain" id="PRO_5040997712" evidence="17">
    <location>
        <begin position="20"/>
        <end position="1705"/>
    </location>
</feature>
<comment type="caution">
    <text evidence="20">The sequence shown here is derived from an EMBL/GenBank/DDBJ whole genome shotgun (WGS) entry which is preliminary data.</text>
</comment>
<dbReference type="Pfam" id="PF00090">
    <property type="entry name" value="TSP_1"/>
    <property type="match status" value="1"/>
</dbReference>
<dbReference type="InterPro" id="IPR000998">
    <property type="entry name" value="MAM_dom"/>
</dbReference>
<evidence type="ECO:0000256" key="14">
    <source>
        <dbReference type="ARBA" id="ARBA00023180"/>
    </source>
</evidence>
<feature type="domain" description="MAM" evidence="18">
    <location>
        <begin position="886"/>
        <end position="1045"/>
    </location>
</feature>
<proteinExistence type="predicted"/>
<evidence type="ECO:0000256" key="13">
    <source>
        <dbReference type="ARBA" id="ARBA00023157"/>
    </source>
</evidence>
<dbReference type="Proteomes" id="UP001163046">
    <property type="component" value="Unassembled WGS sequence"/>
</dbReference>
<evidence type="ECO:0000256" key="8">
    <source>
        <dbReference type="ARBA" id="ARBA00022737"/>
    </source>
</evidence>
<evidence type="ECO:0000256" key="1">
    <source>
        <dbReference type="ARBA" id="ARBA00004498"/>
    </source>
</evidence>
<feature type="compositionally biased region" description="Basic and acidic residues" evidence="16">
    <location>
        <begin position="1696"/>
        <end position="1705"/>
    </location>
</feature>
<dbReference type="InterPro" id="IPR010294">
    <property type="entry name" value="ADAMTS_spacer1"/>
</dbReference>
<keyword evidence="6 15" id="KW-0479">Metal-binding</keyword>
<reference evidence="20" key="1">
    <citation type="submission" date="2023-01" db="EMBL/GenBank/DDBJ databases">
        <title>Genome assembly of the deep-sea coral Lophelia pertusa.</title>
        <authorList>
            <person name="Herrera S."/>
            <person name="Cordes E."/>
        </authorList>
    </citation>
    <scope>NUCLEOTIDE SEQUENCE</scope>
    <source>
        <strain evidence="20">USNM1676648</strain>
        <tissue evidence="20">Polyp</tissue>
    </source>
</reference>
<keyword evidence="14" id="KW-0325">Glycoprotein</keyword>
<dbReference type="InterPro" id="IPR001590">
    <property type="entry name" value="Peptidase_M12B"/>
</dbReference>
<evidence type="ECO:0000256" key="5">
    <source>
        <dbReference type="ARBA" id="ARBA00022685"/>
    </source>
</evidence>
<dbReference type="FunFam" id="2.20.100.10:FF:000001">
    <property type="entry name" value="semaphorin-5A isoform X1"/>
    <property type="match status" value="1"/>
</dbReference>
<keyword evidence="3" id="KW-0272">Extracellular matrix</keyword>
<sequence>MTNLFVVWLLLCLCAWTEARYSWKDKMKHRSAEEKTSCKGLAARNTTNEEILFGSRSSSMYIIWLAAVRQTCTTLCRSYIKLCNNSLTTNSEHLINSLGEFDITYPAELNHRGQVTNHVTTLSSHRRRRRSVSEEAGPIIYQVKFKGKIIKMVLRVNTKLFGSDFTIERHKEDGTIERKTSTDVHCYLVGETESFHTSVAISDCDGLAGVINLGNDTIYIEPVLNTSLMIHRGWTRPGRPHLMYSKGVLKQPKEHYTDLVSDGLKMENYSTALKVDGELSHDAAARTEVSYIKILNQAVRAIKIYYIMDGKESMFQMLRDRESVNVDTYTTHSWVARDFDTGKQLFINGKKIYIPPSGTSLRRRIKAYVTIPPGLKLPAATKPFEPNSHITFINKSHRFVRLYYIENGEIVFFYNLSPGEEMAVNTFTSHRWFVRDLDTNKLLHVNGHNDYTPAESDIDRRIRVYITVPSTIFLPDMKFPDMLKSKPKYIEVMATADSSVVRFHGKEKSEKYILTLMNIVSRIFQHKSIGAPVYFVVVKTCSFRERSEIKITGKPMPSLTSVCYWGHKARKGFDKRTKDFYDQTVFLTRKDFGPSGYAPVHGMCYRIRSCTLNEEDGFTSSFIIAHETGHTLGMEHDGVNNNCSNDVIKGSIMAPLVRSRFDRFYWSSCSRQDLLSKLKALWCLDDVPFRNKIPYLKKLPGQIYTIDQQCQHDFGKSSGFCSGMKRDPCVELWCRSVTYSSYNSRYCQTRRNAALEGTKCGVNKWCRLGKCVSVDDEDVTIPLPRPTITPVHGAWSGWSELSGCSRSCGVGIRYKTRKCNNPEPKDFGSPCEGEHIKFELCNAMDCPGQLLTFEQSRNEQCKTRARLSSPEITGEWSSYDIFKANIDCDFETDLCGWTNDPHDNYDWKYHRGRTPTAGTGPNTDHTKGAAGHYVFLETSRPIGPGWKARLVSKYIGTRVACLKFWYHAYGGDAHMGELQLVVKTHLEEKVVWSVNRNRGDRWVLKYATIFSKRPYKIIFQGVRGDGYLSDFALDDISLENNPCGLGMMRLTNINNKIALDPCQQFCEATEDGINVDIVPLELENGTRCHDNLSSFDVCIQGKCQQVGCDGVIGSNTTLDSCGVCDGKNDLCSPTKGYITTLPKEDLQTLLECPVGATNIVLEDSSPNFLVLDGMGSEKPYFNGAEEKSVSTVLEFAGSKFTYKRQGHKEFLSALGPIKDRIIVKRRSSPINLHYMFYKPKSNGSQYYWTHFKWSDCSRTCGEGIQTHVYKCRKQDDNAEVAVINCFSSNKPEPLTRSCNLTACESYEWSVSKWNNCSLPCNGGNQTRTVQCKGVVADLQVNSSLCTAEKPETEQGCNDESCPAEWIVGNWSECSRTCGNSIQSRSVQCRDILGALSLNCPRDTKAATNRVCRNEPCDGDVFTNMSCSFENGFCKWKNVKGSKLDQFDWTLLNGSTPSRNTGPSNDHTLGTSKGFYAYTEASDPRKGNDRARLISPVVRAKKVCVDFWYHMYGANMGWLRVILRSTSTRRERRLWHKSRNQLNEWHNERLAIFSHVPYQIIIEAIRGRGFSSDVALDDIRVTSGRCPKLHETRGSLLSRADFNPPKKRRLRFEYQINGDELTCTTAGAVNKAGRNKTPNSPESRSIRTSHSSDDELPGDSCCEGIYHLYPSYSSLKKQSEKHATRRLSKANYQGMTFRERVTTHQS</sequence>
<evidence type="ECO:0000256" key="15">
    <source>
        <dbReference type="PROSITE-ProRule" id="PRU00276"/>
    </source>
</evidence>
<keyword evidence="13" id="KW-1015">Disulfide bond</keyword>
<feature type="binding site" evidence="15">
    <location>
        <position position="630"/>
    </location>
    <ligand>
        <name>Zn(2+)</name>
        <dbReference type="ChEBI" id="CHEBI:29105"/>
        <note>catalytic</note>
    </ligand>
</feature>
<evidence type="ECO:0000256" key="3">
    <source>
        <dbReference type="ARBA" id="ARBA00022530"/>
    </source>
</evidence>
<keyword evidence="7 17" id="KW-0732">Signal</keyword>
<dbReference type="InterPro" id="IPR050439">
    <property type="entry name" value="ADAMTS_ADAMTS-like"/>
</dbReference>
<dbReference type="CDD" id="cd06263">
    <property type="entry name" value="MAM"/>
    <property type="match status" value="2"/>
</dbReference>
<dbReference type="Gene3D" id="2.60.40.780">
    <property type="entry name" value="von Hippel-Lindau disease tumour suppressor, beta domain"/>
    <property type="match status" value="2"/>
</dbReference>
<dbReference type="Pfam" id="PF05986">
    <property type="entry name" value="ADAMTS_spacer1"/>
    <property type="match status" value="1"/>
</dbReference>
<dbReference type="InterPro" id="IPR041645">
    <property type="entry name" value="ADAMTS_CR_2"/>
</dbReference>
<dbReference type="SMART" id="SM00209">
    <property type="entry name" value="TSP1"/>
    <property type="match status" value="4"/>
</dbReference>
<dbReference type="Pfam" id="PF00629">
    <property type="entry name" value="MAM"/>
    <property type="match status" value="2"/>
</dbReference>
<dbReference type="EMBL" id="MU827786">
    <property type="protein sequence ID" value="KAJ7333554.1"/>
    <property type="molecule type" value="Genomic_DNA"/>
</dbReference>
<dbReference type="SUPFAM" id="SSF49899">
    <property type="entry name" value="Concanavalin A-like lectins/glucanases"/>
    <property type="match status" value="2"/>
</dbReference>
<dbReference type="Pfam" id="PF01847">
    <property type="entry name" value="VHL"/>
    <property type="match status" value="1"/>
</dbReference>
<dbReference type="SMART" id="SM00137">
    <property type="entry name" value="MAM"/>
    <property type="match status" value="2"/>
</dbReference>
<dbReference type="SMART" id="SM00608">
    <property type="entry name" value="ACR"/>
    <property type="match status" value="1"/>
</dbReference>
<evidence type="ECO:0000256" key="17">
    <source>
        <dbReference type="SAM" id="SignalP"/>
    </source>
</evidence>
<evidence type="ECO:0000259" key="19">
    <source>
        <dbReference type="PROSITE" id="PS50215"/>
    </source>
</evidence>
<keyword evidence="4" id="KW-0645">Protease</keyword>
<keyword evidence="8" id="KW-0677">Repeat</keyword>
<keyword evidence="21" id="KW-1185">Reference proteome</keyword>
<dbReference type="GO" id="GO:0030198">
    <property type="term" value="P:extracellular matrix organization"/>
    <property type="evidence" value="ECO:0007669"/>
    <property type="project" value="TreeGrafter"/>
</dbReference>
<dbReference type="SUPFAM" id="SSF55486">
    <property type="entry name" value="Metalloproteases ('zincins'), catalytic domain"/>
    <property type="match status" value="1"/>
</dbReference>
<dbReference type="Gene3D" id="2.20.100.10">
    <property type="entry name" value="Thrombospondin type-1 (TSP1) repeat"/>
    <property type="match status" value="4"/>
</dbReference>
<keyword evidence="10 15" id="KW-0862">Zinc</keyword>
<dbReference type="Pfam" id="PF17771">
    <property type="entry name" value="ADAMTS_CR_2"/>
    <property type="match status" value="1"/>
</dbReference>
<dbReference type="GO" id="GO:0004222">
    <property type="term" value="F:metalloendopeptidase activity"/>
    <property type="evidence" value="ECO:0007669"/>
    <property type="project" value="UniProtKB-EC"/>
</dbReference>
<feature type="compositionally biased region" description="Polar residues" evidence="16">
    <location>
        <begin position="1635"/>
        <end position="1648"/>
    </location>
</feature>
<feature type="region of interest" description="Disordered" evidence="16">
    <location>
        <begin position="1674"/>
        <end position="1705"/>
    </location>
</feature>
<organism evidence="20 21">
    <name type="scientific">Desmophyllum pertusum</name>
    <dbReference type="NCBI Taxonomy" id="174260"/>
    <lineage>
        <taxon>Eukaryota</taxon>
        <taxon>Metazoa</taxon>
        <taxon>Cnidaria</taxon>
        <taxon>Anthozoa</taxon>
        <taxon>Hexacorallia</taxon>
        <taxon>Scleractinia</taxon>
        <taxon>Caryophylliina</taxon>
        <taxon>Caryophylliidae</taxon>
        <taxon>Desmophyllum</taxon>
    </lineage>
</organism>
<keyword evidence="12" id="KW-0865">Zymogen</keyword>
<comment type="caution">
    <text evidence="15">Lacks conserved residue(s) required for the propagation of feature annotation.</text>
</comment>
<keyword evidence="11" id="KW-0482">Metalloprotease</keyword>
<dbReference type="GO" id="GO:0046872">
    <property type="term" value="F:metal ion binding"/>
    <property type="evidence" value="ECO:0007669"/>
    <property type="project" value="UniProtKB-KW"/>
</dbReference>
<dbReference type="GO" id="GO:0031012">
    <property type="term" value="C:extracellular matrix"/>
    <property type="evidence" value="ECO:0007669"/>
    <property type="project" value="TreeGrafter"/>
</dbReference>
<evidence type="ECO:0000256" key="12">
    <source>
        <dbReference type="ARBA" id="ARBA00023145"/>
    </source>
</evidence>
<evidence type="ECO:0000313" key="20">
    <source>
        <dbReference type="EMBL" id="KAJ7333554.1"/>
    </source>
</evidence>
<feature type="domain" description="Peptidase M12B" evidence="19">
    <location>
        <begin position="488"/>
        <end position="674"/>
    </location>
</feature>
<evidence type="ECO:0000256" key="2">
    <source>
        <dbReference type="ARBA" id="ARBA00022525"/>
    </source>
</evidence>
<dbReference type="PROSITE" id="PS50092">
    <property type="entry name" value="TSP1"/>
    <property type="match status" value="4"/>
</dbReference>
<keyword evidence="9 20" id="KW-0378">Hydrolase</keyword>
<evidence type="ECO:0000256" key="7">
    <source>
        <dbReference type="ARBA" id="ARBA00022729"/>
    </source>
</evidence>
<dbReference type="Gene3D" id="2.60.120.200">
    <property type="match status" value="2"/>
</dbReference>
<dbReference type="Pfam" id="PF01421">
    <property type="entry name" value="Reprolysin"/>
    <property type="match status" value="1"/>
</dbReference>
<dbReference type="Gene3D" id="2.60.120.830">
    <property type="match status" value="1"/>
</dbReference>
<evidence type="ECO:0000256" key="6">
    <source>
        <dbReference type="ARBA" id="ARBA00022723"/>
    </source>
</evidence>
<feature type="domain" description="MAM" evidence="18">
    <location>
        <begin position="1424"/>
        <end position="1587"/>
    </location>
</feature>